<dbReference type="HAMAP" id="MF_00048">
    <property type="entry name" value="UPF0102"/>
    <property type="match status" value="1"/>
</dbReference>
<dbReference type="InterPro" id="IPR003509">
    <property type="entry name" value="UPF0102_YraN-like"/>
</dbReference>
<name>A0A0K0XY33_9GAMM</name>
<dbReference type="GO" id="GO:0003676">
    <property type="term" value="F:nucleic acid binding"/>
    <property type="evidence" value="ECO:0007669"/>
    <property type="project" value="InterPro"/>
</dbReference>
<comment type="similarity">
    <text evidence="1 2">Belongs to the UPF0102 family.</text>
</comment>
<dbReference type="NCBIfam" id="NF009150">
    <property type="entry name" value="PRK12497.1-3"/>
    <property type="match status" value="1"/>
</dbReference>
<dbReference type="Gene3D" id="3.40.1350.10">
    <property type="match status" value="1"/>
</dbReference>
<dbReference type="OrthoDB" id="9794876at2"/>
<proteinExistence type="inferred from homology"/>
<evidence type="ECO:0000313" key="3">
    <source>
        <dbReference type="EMBL" id="AKS42593.1"/>
    </source>
</evidence>
<keyword evidence="4" id="KW-1185">Reference proteome</keyword>
<dbReference type="RefSeq" id="WP_049726146.1">
    <property type="nucleotide sequence ID" value="NZ_CP012154.1"/>
</dbReference>
<organism evidence="3 4">
    <name type="scientific">Wenzhouxiangella marina</name>
    <dbReference type="NCBI Taxonomy" id="1579979"/>
    <lineage>
        <taxon>Bacteria</taxon>
        <taxon>Pseudomonadati</taxon>
        <taxon>Pseudomonadota</taxon>
        <taxon>Gammaproteobacteria</taxon>
        <taxon>Chromatiales</taxon>
        <taxon>Wenzhouxiangellaceae</taxon>
        <taxon>Wenzhouxiangella</taxon>
    </lineage>
</organism>
<dbReference type="Pfam" id="PF02021">
    <property type="entry name" value="UPF0102"/>
    <property type="match status" value="1"/>
</dbReference>
<dbReference type="PANTHER" id="PTHR34039">
    <property type="entry name" value="UPF0102 PROTEIN YRAN"/>
    <property type="match status" value="1"/>
</dbReference>
<evidence type="ECO:0000313" key="4">
    <source>
        <dbReference type="Proteomes" id="UP000066624"/>
    </source>
</evidence>
<dbReference type="InterPro" id="IPR011335">
    <property type="entry name" value="Restrct_endonuc-II-like"/>
</dbReference>
<dbReference type="AlphaFoldDB" id="A0A0K0XY33"/>
<dbReference type="InterPro" id="IPR011856">
    <property type="entry name" value="tRNA_endonuc-like_dom_sf"/>
</dbReference>
<accession>A0A0K0XY33</accession>
<evidence type="ECO:0000256" key="2">
    <source>
        <dbReference type="HAMAP-Rule" id="MF_00048"/>
    </source>
</evidence>
<gene>
    <name evidence="3" type="ORF">WM2015_2230</name>
</gene>
<dbReference type="EMBL" id="CP012154">
    <property type="protein sequence ID" value="AKS42593.1"/>
    <property type="molecule type" value="Genomic_DNA"/>
</dbReference>
<dbReference type="KEGG" id="wma:WM2015_2230"/>
<dbReference type="PANTHER" id="PTHR34039:SF1">
    <property type="entry name" value="UPF0102 PROTEIN YRAN"/>
    <property type="match status" value="1"/>
</dbReference>
<evidence type="ECO:0000256" key="1">
    <source>
        <dbReference type="ARBA" id="ARBA00006738"/>
    </source>
</evidence>
<reference evidence="3 4" key="1">
    <citation type="submission" date="2015-07" db="EMBL/GenBank/DDBJ databases">
        <authorList>
            <person name="Noorani M."/>
        </authorList>
    </citation>
    <scope>NUCLEOTIDE SEQUENCE [LARGE SCALE GENOMIC DNA]</scope>
    <source>
        <strain evidence="3 4">KCTC 42284</strain>
    </source>
</reference>
<dbReference type="Proteomes" id="UP000066624">
    <property type="component" value="Chromosome"/>
</dbReference>
<dbReference type="STRING" id="1579979.WM2015_2230"/>
<dbReference type="NCBIfam" id="TIGR00252">
    <property type="entry name" value="YraN family protein"/>
    <property type="match status" value="1"/>
</dbReference>
<dbReference type="SUPFAM" id="SSF52980">
    <property type="entry name" value="Restriction endonuclease-like"/>
    <property type="match status" value="1"/>
</dbReference>
<protein>
    <recommendedName>
        <fullName evidence="2">UPF0102 protein WM2015_2230</fullName>
    </recommendedName>
</protein>
<sequence>MSTLRARLGEAGEREAETYLIGQGLKLVDRNYRCRAGEIDLVMLGRGEDEVEVLVFVEVRLRGAGAQVSALESVDEHKQRRLILAARHFLMEHPDWNEHPCRFDVIALDTASDRLRWVPDAFET</sequence>